<keyword evidence="5 6" id="KW-0472">Membrane</keyword>
<dbReference type="Proteomes" id="UP000196475">
    <property type="component" value="Unassembled WGS sequence"/>
</dbReference>
<feature type="transmembrane region" description="Helical" evidence="6">
    <location>
        <begin position="227"/>
        <end position="247"/>
    </location>
</feature>
<dbReference type="PROSITE" id="PS00216">
    <property type="entry name" value="SUGAR_TRANSPORT_1"/>
    <property type="match status" value="1"/>
</dbReference>
<dbReference type="CDD" id="cd17478">
    <property type="entry name" value="MFS_FsR"/>
    <property type="match status" value="1"/>
</dbReference>
<dbReference type="Gene3D" id="1.20.1250.20">
    <property type="entry name" value="MFS general substrate transporter like domains"/>
    <property type="match status" value="2"/>
</dbReference>
<keyword evidence="3 6" id="KW-0812">Transmembrane</keyword>
<feature type="transmembrane region" description="Helical" evidence="6">
    <location>
        <begin position="15"/>
        <end position="39"/>
    </location>
</feature>
<evidence type="ECO:0000313" key="9">
    <source>
        <dbReference type="Proteomes" id="UP000196475"/>
    </source>
</evidence>
<evidence type="ECO:0000256" key="1">
    <source>
        <dbReference type="ARBA" id="ARBA00004651"/>
    </source>
</evidence>
<feature type="transmembrane region" description="Helical" evidence="6">
    <location>
        <begin position="172"/>
        <end position="193"/>
    </location>
</feature>
<feature type="transmembrane region" description="Helical" evidence="6">
    <location>
        <begin position="321"/>
        <end position="341"/>
    </location>
</feature>
<organism evidence="8 9">
    <name type="scientific">Bacillus thermozeamaize</name>
    <dbReference type="NCBI Taxonomy" id="230954"/>
    <lineage>
        <taxon>Bacteria</taxon>
        <taxon>Bacillati</taxon>
        <taxon>Bacillota</taxon>
        <taxon>Bacilli</taxon>
        <taxon>Bacillales</taxon>
        <taxon>Bacillaceae</taxon>
        <taxon>Bacillus</taxon>
    </lineage>
</organism>
<dbReference type="EMBL" id="LZRT01000094">
    <property type="protein sequence ID" value="OUM86138.1"/>
    <property type="molecule type" value="Genomic_DNA"/>
</dbReference>
<dbReference type="GO" id="GO:0005886">
    <property type="term" value="C:plasma membrane"/>
    <property type="evidence" value="ECO:0007669"/>
    <property type="project" value="UniProtKB-SubCell"/>
</dbReference>
<dbReference type="InterPro" id="IPR020846">
    <property type="entry name" value="MFS_dom"/>
</dbReference>
<feature type="transmembrane region" description="Helical" evidence="6">
    <location>
        <begin position="267"/>
        <end position="285"/>
    </location>
</feature>
<evidence type="ECO:0000259" key="7">
    <source>
        <dbReference type="PROSITE" id="PS50850"/>
    </source>
</evidence>
<dbReference type="InterPro" id="IPR011701">
    <property type="entry name" value="MFS"/>
</dbReference>
<dbReference type="SUPFAM" id="SSF103473">
    <property type="entry name" value="MFS general substrate transporter"/>
    <property type="match status" value="1"/>
</dbReference>
<dbReference type="AlphaFoldDB" id="A0A1Y3PLZ0"/>
<dbReference type="GO" id="GO:0022857">
    <property type="term" value="F:transmembrane transporter activity"/>
    <property type="evidence" value="ECO:0007669"/>
    <property type="project" value="InterPro"/>
</dbReference>
<comment type="subcellular location">
    <subcellularLocation>
        <location evidence="1">Cell membrane</location>
        <topology evidence="1">Multi-pass membrane protein</topology>
    </subcellularLocation>
</comment>
<comment type="caution">
    <text evidence="8">The sequence shown here is derived from an EMBL/GenBank/DDBJ whole genome shotgun (WGS) entry which is preliminary data.</text>
</comment>
<feature type="transmembrane region" description="Helical" evidence="6">
    <location>
        <begin position="83"/>
        <end position="102"/>
    </location>
</feature>
<dbReference type="Pfam" id="PF07690">
    <property type="entry name" value="MFS_1"/>
    <property type="match status" value="1"/>
</dbReference>
<feature type="domain" description="Major facilitator superfamily (MFS) profile" evidence="7">
    <location>
        <begin position="18"/>
        <end position="406"/>
    </location>
</feature>
<name>A0A1Y3PLZ0_9BACI</name>
<evidence type="ECO:0000256" key="5">
    <source>
        <dbReference type="ARBA" id="ARBA00023136"/>
    </source>
</evidence>
<dbReference type="PANTHER" id="PTHR43129">
    <property type="entry name" value="FOSMIDOMYCIN RESISTANCE PROTEIN"/>
    <property type="match status" value="1"/>
</dbReference>
<evidence type="ECO:0000256" key="6">
    <source>
        <dbReference type="SAM" id="Phobius"/>
    </source>
</evidence>
<keyword evidence="4 6" id="KW-1133">Transmembrane helix</keyword>
<reference evidence="9" key="1">
    <citation type="submission" date="2016-06" db="EMBL/GenBank/DDBJ databases">
        <authorList>
            <person name="Nascimento L."/>
            <person name="Pereira R.V."/>
            <person name="Martins L.F."/>
            <person name="Quaggio R.B."/>
            <person name="Silva A.M."/>
            <person name="Setubal J.C."/>
        </authorList>
    </citation>
    <scope>NUCLEOTIDE SEQUENCE [LARGE SCALE GENOMIC DNA]</scope>
</reference>
<evidence type="ECO:0000313" key="8">
    <source>
        <dbReference type="EMBL" id="OUM86138.1"/>
    </source>
</evidence>
<dbReference type="InterPro" id="IPR005829">
    <property type="entry name" value="Sugar_transporter_CS"/>
</dbReference>
<evidence type="ECO:0000256" key="3">
    <source>
        <dbReference type="ARBA" id="ARBA00022692"/>
    </source>
</evidence>
<sequence>MEVAAKPDPAVKPTLYNILLAISLVHLFNDTIQAVIPAIFPILRESMHLTYLQLGLVAFALNMTASIMQPVVGWYTDRHPSPYMLPIGMFFTMCGMIGLAFAPNFSFVLASVILVGLGSAVFHPEGSRVAYLSSGQRRGLGQSIFQVGGNSGQSLAPVMTALVFVNLGQFGAIWFAIPAGIAILVMMYIASWYRTQMHRLEQMKKKTAANPSPEADLQNASAHRRKLRLAMSLLIAFVFVRSWYHAGITNFYPFYLIEQYGTTVKEAQLYIFLFLAAGALGTFLGGPLADRFGRRNMILFSMLGSAPLSLLLPHVNAFWAYPLSLVIGFIVLSSFSVTVVYAQDLVPGKVGTVSGLIIGFAFGMGALGSVALGGLVDWLGVKTVMIGCGFLPLLGIVSLFLPSDKKLEEWASVEGK</sequence>
<feature type="transmembrane region" description="Helical" evidence="6">
    <location>
        <begin position="107"/>
        <end position="124"/>
    </location>
</feature>
<dbReference type="PROSITE" id="PS50850">
    <property type="entry name" value="MFS"/>
    <property type="match status" value="1"/>
</dbReference>
<feature type="transmembrane region" description="Helical" evidence="6">
    <location>
        <begin position="378"/>
        <end position="401"/>
    </location>
</feature>
<proteinExistence type="predicted"/>
<dbReference type="PANTHER" id="PTHR43129:SF1">
    <property type="entry name" value="FOSMIDOMYCIN RESISTANCE PROTEIN"/>
    <property type="match status" value="1"/>
</dbReference>
<accession>A0A1Y3PLZ0</accession>
<gene>
    <name evidence="8" type="ORF">BAA01_02080</name>
</gene>
<keyword evidence="2" id="KW-0813">Transport</keyword>
<evidence type="ECO:0000256" key="4">
    <source>
        <dbReference type="ARBA" id="ARBA00022989"/>
    </source>
</evidence>
<dbReference type="InterPro" id="IPR036259">
    <property type="entry name" value="MFS_trans_sf"/>
</dbReference>
<evidence type="ECO:0000256" key="2">
    <source>
        <dbReference type="ARBA" id="ARBA00022448"/>
    </source>
</evidence>
<feature type="transmembrane region" description="Helical" evidence="6">
    <location>
        <begin position="353"/>
        <end position="372"/>
    </location>
</feature>
<protein>
    <submittedName>
        <fullName evidence="8">Fosmidomycin resistance protein</fullName>
    </submittedName>
</protein>
<feature type="transmembrane region" description="Helical" evidence="6">
    <location>
        <begin position="297"/>
        <end position="315"/>
    </location>
</feature>
<feature type="transmembrane region" description="Helical" evidence="6">
    <location>
        <begin position="51"/>
        <end position="71"/>
    </location>
</feature>